<protein>
    <recommendedName>
        <fullName evidence="2">IFT52 GIFT domain-containing protein</fullName>
    </recommendedName>
</protein>
<keyword evidence="1" id="KW-0812">Transmembrane</keyword>
<keyword evidence="1" id="KW-0472">Membrane</keyword>
<reference evidence="3" key="1">
    <citation type="journal article" date="2022" name="Nat. Microbiol.">
        <title>Unique mobile elements and scalable gene flow at the prokaryote-eukaryote boundary revealed by circularized Asgard archaea genomes.</title>
        <authorList>
            <person name="Wu F."/>
            <person name="Speth D.R."/>
            <person name="Philosof A."/>
            <person name="Cremiere A."/>
            <person name="Narayanan A."/>
            <person name="Barco R.A."/>
            <person name="Connon S.A."/>
            <person name="Amend J.P."/>
            <person name="Antoshechkin I.A."/>
            <person name="Orphan V.J."/>
        </authorList>
    </citation>
    <scope>NUCLEOTIDE SEQUENCE</scope>
    <source>
        <strain evidence="3">PM71</strain>
    </source>
</reference>
<name>A0A9Y1FM40_9ARCH</name>
<feature type="transmembrane region" description="Helical" evidence="1">
    <location>
        <begin position="631"/>
        <end position="651"/>
    </location>
</feature>
<proteinExistence type="predicted"/>
<keyword evidence="1" id="KW-1133">Transmembrane helix</keyword>
<feature type="domain" description="IFT52 GIFT" evidence="2">
    <location>
        <begin position="302"/>
        <end position="370"/>
    </location>
</feature>
<dbReference type="AlphaFoldDB" id="A0A9Y1FM40"/>
<organism evidence="3">
    <name type="scientific">Candidatus Heimdallarchaeum aukensis</name>
    <dbReference type="NCBI Taxonomy" id="2876573"/>
    <lineage>
        <taxon>Archaea</taxon>
        <taxon>Promethearchaeati</taxon>
        <taxon>Candidatus Heimdallarchaeota</taxon>
        <taxon>Candidatus Heimdallarchaeia (ex Rinke et al. 2021) (nom. nud.)</taxon>
        <taxon>Candidatus Heimdallarchaeales</taxon>
        <taxon>Candidatus Heimdallarchaeaceae</taxon>
        <taxon>Candidatus Heimdallarchaeum</taxon>
    </lineage>
</organism>
<dbReference type="SUPFAM" id="SSF52317">
    <property type="entry name" value="Class I glutamine amidotransferase-like"/>
    <property type="match status" value="1"/>
</dbReference>
<dbReference type="InterPro" id="IPR055458">
    <property type="entry name" value="IFT52_GIFT"/>
</dbReference>
<accession>A0A9Y1FM40</accession>
<dbReference type="InterPro" id="IPR029062">
    <property type="entry name" value="Class_I_gatase-like"/>
</dbReference>
<evidence type="ECO:0000313" key="3">
    <source>
        <dbReference type="EMBL" id="UJG42010.1"/>
    </source>
</evidence>
<evidence type="ECO:0000259" key="2">
    <source>
        <dbReference type="Pfam" id="PF23355"/>
    </source>
</evidence>
<dbReference type="EMBL" id="CP084166">
    <property type="protein sequence ID" value="UJG42010.1"/>
    <property type="molecule type" value="Genomic_DNA"/>
</dbReference>
<dbReference type="Proteomes" id="UP001201020">
    <property type="component" value="Chromosome"/>
</dbReference>
<evidence type="ECO:0000256" key="1">
    <source>
        <dbReference type="SAM" id="Phobius"/>
    </source>
</evidence>
<gene>
    <name evidence="3" type="ORF">K9W45_05965</name>
</gene>
<dbReference type="Pfam" id="PF23355">
    <property type="entry name" value="IFT52_GIFT"/>
    <property type="match status" value="1"/>
</dbReference>
<sequence length="660" mass="74230">MEKRKLRARRLNKILLITLLLITTFSVSVLGRAYFSSVSDFGKTDLSYSKNNIVAFDTNEPIIDGDLESYEGEWANATVYSNIIDGINYTITLKANETHLFFGISYETNLFVSLTETNASIPHTWYAIVFDSNFDKEFGTELVPEDTILFNYQEKDATDATLNGTETNSLALDEDLGGEDNTIGAIQTDLFVEEYTVTIEIAKELNSGDKEGNDIALNPSDAILFALIPFANHTDVFNNTEVPSLEWNTLRLEPTQEFYTYIENTEDLSVVTYVSDSVRTKRVEFNSIGNMLEAYQLNSQLANKDNFEITTENLNDVDLFIMAGNQKSLTSSQISVLRSYLTNGGSILLIADEVKNESSINEFLRMFNMELYNSTLYSNNTAINESLTFDQTTLAQLQYLQEDSAFTETEFSNIFYTGTAIKNISAYGETILFGQDADLYPILSKEGEFFINLGEKTGYNSTEDIAINNVTLQTALELKYGGKMIVSASADMYNSSNLVFGSNKMLLLKEIQWLLNFRFRISYENFNVPQTKVKEGNPIEMNISVTGDNDTVLANVKVQGRVLVLKSVVSSVELNASENKIDFYGQIVPETKASWVDIEILMHKRGYGYNYTELVEVLIEKQIEIPIAVDYVSLIVFIASIGLAIIGMITIRRHKIQKEE</sequence>